<keyword evidence="2" id="KW-1185">Reference proteome</keyword>
<evidence type="ECO:0000313" key="1">
    <source>
        <dbReference type="EMBL" id="SMH27259.1"/>
    </source>
</evidence>
<gene>
    <name evidence="1" type="ORF">SAMN04488700_0571</name>
</gene>
<dbReference type="EMBL" id="FXBJ01000002">
    <property type="protein sequence ID" value="SMH27259.1"/>
    <property type="molecule type" value="Genomic_DNA"/>
</dbReference>
<organism evidence="1 2">
    <name type="scientific">Carnobacterium iners</name>
    <dbReference type="NCBI Taxonomy" id="1073423"/>
    <lineage>
        <taxon>Bacteria</taxon>
        <taxon>Bacillati</taxon>
        <taxon>Bacillota</taxon>
        <taxon>Bacilli</taxon>
        <taxon>Lactobacillales</taxon>
        <taxon>Carnobacteriaceae</taxon>
        <taxon>Carnobacterium</taxon>
    </lineage>
</organism>
<reference evidence="1 2" key="1">
    <citation type="submission" date="2017-04" db="EMBL/GenBank/DDBJ databases">
        <authorList>
            <person name="Afonso C.L."/>
            <person name="Miller P.J."/>
            <person name="Scott M.A."/>
            <person name="Spackman E."/>
            <person name="Goraichik I."/>
            <person name="Dimitrov K.M."/>
            <person name="Suarez D.L."/>
            <person name="Swayne D.E."/>
        </authorList>
    </citation>
    <scope>NUCLEOTIDE SEQUENCE [LARGE SCALE GENOMIC DNA]</scope>
    <source>
        <strain evidence="1 2">LMG26642</strain>
    </source>
</reference>
<accession>A0A1X7MQY4</accession>
<proteinExistence type="predicted"/>
<evidence type="ECO:0000313" key="2">
    <source>
        <dbReference type="Proteomes" id="UP000193435"/>
    </source>
</evidence>
<dbReference type="Proteomes" id="UP000193435">
    <property type="component" value="Unassembled WGS sequence"/>
</dbReference>
<protein>
    <submittedName>
        <fullName evidence="1">Uncharacterized protein</fullName>
    </submittedName>
</protein>
<dbReference type="AlphaFoldDB" id="A0A1X7MQY4"/>
<sequence length="54" mass="6214">MGKQKTNSAFNKGFSSIKLDCLPSPSQKKIVDFDKYHNKLSFFLALQLFSSWNQ</sequence>
<name>A0A1X7MQY4_9LACT</name>